<dbReference type="OrthoDB" id="8954335at2759"/>
<dbReference type="PANTHER" id="PTHR10903:SF184">
    <property type="entry name" value="GTP-BINDING PROTEIN A"/>
    <property type="match status" value="1"/>
</dbReference>
<feature type="non-terminal residue" evidence="5">
    <location>
        <position position="1"/>
    </location>
</feature>
<protein>
    <recommendedName>
        <fullName evidence="4">AIG1-type G domain-containing protein</fullName>
    </recommendedName>
</protein>
<dbReference type="STRING" id="225164.V4A7W3"/>
<dbReference type="KEGG" id="lgi:LOTGIDRAFT_66975"/>
<dbReference type="SUPFAM" id="SSF52540">
    <property type="entry name" value="P-loop containing nucleoside triphosphate hydrolases"/>
    <property type="match status" value="1"/>
</dbReference>
<dbReference type="InterPro" id="IPR006703">
    <property type="entry name" value="G_AIG1"/>
</dbReference>
<accession>V4A7W3</accession>
<dbReference type="Proteomes" id="UP000030746">
    <property type="component" value="Unassembled WGS sequence"/>
</dbReference>
<dbReference type="Pfam" id="PF04548">
    <property type="entry name" value="AIG1"/>
    <property type="match status" value="1"/>
</dbReference>
<keyword evidence="6" id="KW-1185">Reference proteome</keyword>
<evidence type="ECO:0000313" key="6">
    <source>
        <dbReference type="Proteomes" id="UP000030746"/>
    </source>
</evidence>
<dbReference type="GO" id="GO:0005525">
    <property type="term" value="F:GTP binding"/>
    <property type="evidence" value="ECO:0007669"/>
    <property type="project" value="UniProtKB-KW"/>
</dbReference>
<name>V4A7W3_LOTGI</name>
<evidence type="ECO:0000313" key="5">
    <source>
        <dbReference type="EMBL" id="ESO91135.1"/>
    </source>
</evidence>
<dbReference type="CTD" id="20251800"/>
<evidence type="ECO:0000256" key="1">
    <source>
        <dbReference type="ARBA" id="ARBA00008535"/>
    </source>
</evidence>
<dbReference type="InterPro" id="IPR027417">
    <property type="entry name" value="P-loop_NTPase"/>
</dbReference>
<comment type="similarity">
    <text evidence="1">Belongs to the TRAFAC class TrmE-Era-EngA-EngB-Septin-like GTPase superfamily. AIG1/Toc34/Toc159-like paraseptin GTPase family. IAN subfamily.</text>
</comment>
<dbReference type="AlphaFoldDB" id="V4A7W3"/>
<evidence type="ECO:0000256" key="3">
    <source>
        <dbReference type="ARBA" id="ARBA00023134"/>
    </source>
</evidence>
<keyword evidence="3" id="KW-0342">GTP-binding</keyword>
<proteinExistence type="inferred from homology"/>
<dbReference type="InterPro" id="IPR045058">
    <property type="entry name" value="GIMA/IAN/Toc"/>
</dbReference>
<keyword evidence="2" id="KW-0547">Nucleotide-binding</keyword>
<dbReference type="RefSeq" id="XP_009057799.1">
    <property type="nucleotide sequence ID" value="XM_009059551.1"/>
</dbReference>
<dbReference type="PROSITE" id="PS51720">
    <property type="entry name" value="G_AIG1"/>
    <property type="match status" value="1"/>
</dbReference>
<dbReference type="GeneID" id="20251800"/>
<dbReference type="Gene3D" id="3.40.50.300">
    <property type="entry name" value="P-loop containing nucleotide triphosphate hydrolases"/>
    <property type="match status" value="1"/>
</dbReference>
<organism evidence="5 6">
    <name type="scientific">Lottia gigantea</name>
    <name type="common">Giant owl limpet</name>
    <dbReference type="NCBI Taxonomy" id="225164"/>
    <lineage>
        <taxon>Eukaryota</taxon>
        <taxon>Metazoa</taxon>
        <taxon>Spiralia</taxon>
        <taxon>Lophotrochozoa</taxon>
        <taxon>Mollusca</taxon>
        <taxon>Gastropoda</taxon>
        <taxon>Patellogastropoda</taxon>
        <taxon>Lottioidea</taxon>
        <taxon>Lottiidae</taxon>
        <taxon>Lottia</taxon>
    </lineage>
</organism>
<feature type="non-terminal residue" evidence="5">
    <location>
        <position position="132"/>
    </location>
</feature>
<dbReference type="EMBL" id="KB202283">
    <property type="protein sequence ID" value="ESO91135.1"/>
    <property type="molecule type" value="Genomic_DNA"/>
</dbReference>
<feature type="domain" description="AIG1-type G" evidence="4">
    <location>
        <begin position="1"/>
        <end position="132"/>
    </location>
</feature>
<reference evidence="5 6" key="1">
    <citation type="journal article" date="2013" name="Nature">
        <title>Insights into bilaterian evolution from three spiralian genomes.</title>
        <authorList>
            <person name="Simakov O."/>
            <person name="Marletaz F."/>
            <person name="Cho S.J."/>
            <person name="Edsinger-Gonzales E."/>
            <person name="Havlak P."/>
            <person name="Hellsten U."/>
            <person name="Kuo D.H."/>
            <person name="Larsson T."/>
            <person name="Lv J."/>
            <person name="Arendt D."/>
            <person name="Savage R."/>
            <person name="Osoegawa K."/>
            <person name="de Jong P."/>
            <person name="Grimwood J."/>
            <person name="Chapman J.A."/>
            <person name="Shapiro H."/>
            <person name="Aerts A."/>
            <person name="Otillar R.P."/>
            <person name="Terry A.Y."/>
            <person name="Boore J.L."/>
            <person name="Grigoriev I.V."/>
            <person name="Lindberg D.R."/>
            <person name="Seaver E.C."/>
            <person name="Weisblat D.A."/>
            <person name="Putnam N.H."/>
            <person name="Rokhsar D.S."/>
        </authorList>
    </citation>
    <scope>NUCLEOTIDE SEQUENCE [LARGE SCALE GENOMIC DNA]</scope>
</reference>
<evidence type="ECO:0000259" key="4">
    <source>
        <dbReference type="PROSITE" id="PS51720"/>
    </source>
</evidence>
<sequence>NNKKTVLLLGKSGIGKSSVGNVLLGEKKFAASMMEERGTKTCQIEESDQLLVVDTPGFFSSLRSDVDTANDIISTIKRLTSIHVCILVLSVDDRFSGSEDKAWEFVRCVFGGEISDQLMYIFTGKDSLEDDD</sequence>
<gene>
    <name evidence="5" type="ORF">LOTGIDRAFT_66975</name>
</gene>
<dbReference type="HOGENOM" id="CLU_010468_4_0_1"/>
<dbReference type="PANTHER" id="PTHR10903">
    <property type="entry name" value="GTPASE, IMAP FAMILY MEMBER-RELATED"/>
    <property type="match status" value="1"/>
</dbReference>
<evidence type="ECO:0000256" key="2">
    <source>
        <dbReference type="ARBA" id="ARBA00022741"/>
    </source>
</evidence>